<dbReference type="EMBL" id="RCDA01000003">
    <property type="protein sequence ID" value="RLK48353.1"/>
    <property type="molecule type" value="Genomic_DNA"/>
</dbReference>
<comment type="similarity">
    <text evidence="2 10">Belongs to the GSP K family.</text>
</comment>
<dbReference type="OrthoDB" id="9788973at2"/>
<keyword evidence="9 10" id="KW-0472">Membrane</keyword>
<comment type="caution">
    <text evidence="12">The sequence shown here is derived from an EMBL/GenBank/DDBJ whole genome shotgun (WGS) entry which is preliminary data.</text>
</comment>
<name>A0A498BZG9_9GAMM</name>
<dbReference type="InterPro" id="IPR038072">
    <property type="entry name" value="GspK_central_sf"/>
</dbReference>
<dbReference type="GO" id="GO:0005886">
    <property type="term" value="C:plasma membrane"/>
    <property type="evidence" value="ECO:0007669"/>
    <property type="project" value="UniProtKB-SubCell"/>
</dbReference>
<dbReference type="NCBIfam" id="NF037980">
    <property type="entry name" value="T2SS_GspK"/>
    <property type="match status" value="1"/>
</dbReference>
<keyword evidence="3 10" id="KW-0813">Transport</keyword>
<evidence type="ECO:0000256" key="5">
    <source>
        <dbReference type="ARBA" id="ARBA00022519"/>
    </source>
</evidence>
<feature type="domain" description="T2SS protein K first SAM-like" evidence="11">
    <location>
        <begin position="103"/>
        <end position="201"/>
    </location>
</feature>
<dbReference type="AlphaFoldDB" id="A0A498BZG9"/>
<keyword evidence="8" id="KW-1133">Transmembrane helix</keyword>
<protein>
    <recommendedName>
        <fullName evidence="10">Type II secretion system protein K</fullName>
    </recommendedName>
</protein>
<evidence type="ECO:0000256" key="3">
    <source>
        <dbReference type="ARBA" id="ARBA00022448"/>
    </source>
</evidence>
<dbReference type="Proteomes" id="UP000275461">
    <property type="component" value="Unassembled WGS sequence"/>
</dbReference>
<evidence type="ECO:0000256" key="6">
    <source>
        <dbReference type="ARBA" id="ARBA00022692"/>
    </source>
</evidence>
<sequence length="273" mass="29849">MSGTRRQDGVALVTALLVVALATIATVAMTTRQHLDIRRTGNLLEHDQAYWHAASGEALAAQALRLIAENPGAIPWDECRTPPVSVELDGMAVQLVAEDLHCRLNVNNLADSDDEESRDTFLRLVEDVAAGQGLGGVDPDGILHAVRDWMDPEVDDPWYAGLQPPYRSPGTMLSSASELALVRGVDPDLFQALRPYITAVPARGVSINYQQAPEQLLEAADESRERDAEEEALEAPTWVRLHIAVDSPDRRYRQCSVANANTGEIVIRQLRGC</sequence>
<accession>A0A498BZG9</accession>
<dbReference type="PANTHER" id="PTHR38831:SF1">
    <property type="entry name" value="TYPE II SECRETION SYSTEM PROTEIN K-RELATED"/>
    <property type="match status" value="1"/>
</dbReference>
<organism evidence="12 13">
    <name type="scientific">Alkalispirillum mobile</name>
    <dbReference type="NCBI Taxonomy" id="85925"/>
    <lineage>
        <taxon>Bacteria</taxon>
        <taxon>Pseudomonadati</taxon>
        <taxon>Pseudomonadota</taxon>
        <taxon>Gammaproteobacteria</taxon>
        <taxon>Chromatiales</taxon>
        <taxon>Ectothiorhodospiraceae</taxon>
        <taxon>Alkalispirillum</taxon>
    </lineage>
</organism>
<dbReference type="RefSeq" id="WP_121442748.1">
    <property type="nucleotide sequence ID" value="NZ_RCDA01000003.1"/>
</dbReference>
<dbReference type="InterPro" id="IPR005628">
    <property type="entry name" value="GspK"/>
</dbReference>
<evidence type="ECO:0000256" key="10">
    <source>
        <dbReference type="PIRNR" id="PIRNR002786"/>
    </source>
</evidence>
<dbReference type="InterPro" id="IPR045584">
    <property type="entry name" value="Pilin-like"/>
</dbReference>
<evidence type="ECO:0000313" key="12">
    <source>
        <dbReference type="EMBL" id="RLK48353.1"/>
    </source>
</evidence>
<dbReference type="SUPFAM" id="SSF54523">
    <property type="entry name" value="Pili subunits"/>
    <property type="match status" value="1"/>
</dbReference>
<reference evidence="12 13" key="1">
    <citation type="submission" date="2018-10" db="EMBL/GenBank/DDBJ databases">
        <title>Genomic Encyclopedia of Type Strains, Phase IV (KMG-IV): sequencing the most valuable type-strain genomes for metagenomic binning, comparative biology and taxonomic classification.</title>
        <authorList>
            <person name="Goeker M."/>
        </authorList>
    </citation>
    <scope>NUCLEOTIDE SEQUENCE [LARGE SCALE GENOMIC DNA]</scope>
    <source>
        <strain evidence="12 13">DSM 12769</strain>
    </source>
</reference>
<dbReference type="InterPro" id="IPR049031">
    <property type="entry name" value="T2SSK_SAM-like_1st"/>
</dbReference>
<dbReference type="Gene3D" id="1.10.40.60">
    <property type="entry name" value="EpsJ-like"/>
    <property type="match status" value="1"/>
</dbReference>
<dbReference type="PIRSF" id="PIRSF002786">
    <property type="entry name" value="XcpX"/>
    <property type="match status" value="1"/>
</dbReference>
<evidence type="ECO:0000256" key="1">
    <source>
        <dbReference type="ARBA" id="ARBA00004533"/>
    </source>
</evidence>
<keyword evidence="5 10" id="KW-0997">Cell inner membrane</keyword>
<dbReference type="GO" id="GO:0009306">
    <property type="term" value="P:protein secretion"/>
    <property type="evidence" value="ECO:0007669"/>
    <property type="project" value="InterPro"/>
</dbReference>
<evidence type="ECO:0000256" key="2">
    <source>
        <dbReference type="ARBA" id="ARBA00007246"/>
    </source>
</evidence>
<evidence type="ECO:0000256" key="9">
    <source>
        <dbReference type="ARBA" id="ARBA00023136"/>
    </source>
</evidence>
<dbReference type="PANTHER" id="PTHR38831">
    <property type="entry name" value="TYPE II SECRETION SYSTEM PROTEIN K"/>
    <property type="match status" value="1"/>
</dbReference>
<keyword evidence="4 10" id="KW-1003">Cell membrane</keyword>
<gene>
    <name evidence="12" type="ORF">DFR31_2232</name>
</gene>
<dbReference type="Pfam" id="PF21687">
    <property type="entry name" value="T2SSK_1st"/>
    <property type="match status" value="1"/>
</dbReference>
<evidence type="ECO:0000256" key="8">
    <source>
        <dbReference type="ARBA" id="ARBA00022989"/>
    </source>
</evidence>
<keyword evidence="7" id="KW-0653">Protein transport</keyword>
<evidence type="ECO:0000313" key="13">
    <source>
        <dbReference type="Proteomes" id="UP000275461"/>
    </source>
</evidence>
<dbReference type="SUPFAM" id="SSF158544">
    <property type="entry name" value="GspK insert domain-like"/>
    <property type="match status" value="1"/>
</dbReference>
<proteinExistence type="inferred from homology"/>
<comment type="subcellular location">
    <subcellularLocation>
        <location evidence="1 10">Cell inner membrane</location>
    </subcellularLocation>
</comment>
<keyword evidence="6" id="KW-0812">Transmembrane</keyword>
<evidence type="ECO:0000259" key="11">
    <source>
        <dbReference type="Pfam" id="PF21687"/>
    </source>
</evidence>
<evidence type="ECO:0000256" key="7">
    <source>
        <dbReference type="ARBA" id="ARBA00022927"/>
    </source>
</evidence>
<keyword evidence="13" id="KW-1185">Reference proteome</keyword>
<evidence type="ECO:0000256" key="4">
    <source>
        <dbReference type="ARBA" id="ARBA00022475"/>
    </source>
</evidence>